<dbReference type="EMBL" id="DF820458">
    <property type="protein sequence ID" value="GAK52410.1"/>
    <property type="molecule type" value="Genomic_DNA"/>
</dbReference>
<dbReference type="HOGENOM" id="CLU_056939_0_0_0"/>
<dbReference type="STRING" id="1499966.U14_03661"/>
<dbReference type="Pfam" id="PF14486">
    <property type="entry name" value="DUF4432"/>
    <property type="match status" value="1"/>
</dbReference>
<evidence type="ECO:0008006" key="3">
    <source>
        <dbReference type="Google" id="ProtNLM"/>
    </source>
</evidence>
<evidence type="ECO:0000313" key="2">
    <source>
        <dbReference type="Proteomes" id="UP000030700"/>
    </source>
</evidence>
<keyword evidence="2" id="KW-1185">Reference proteome</keyword>
<dbReference type="CDD" id="cd09023">
    <property type="entry name" value="Aldose_epim_Ec_c4013"/>
    <property type="match status" value="1"/>
</dbReference>
<dbReference type="InterPro" id="IPR027839">
    <property type="entry name" value="DUF4432"/>
</dbReference>
<dbReference type="InterPro" id="IPR014718">
    <property type="entry name" value="GH-type_carb-bd"/>
</dbReference>
<name>A0A081BPU4_9BACT</name>
<accession>A0A081BPU4</accession>
<sequence length="366" mass="40386">MATLYGKSWSKTELLSYIGDVAQVAGIRPSILRDGKAEGVSAVDAQTGAGLQFTVLPGRGMDIPDARYRGIPLHFASGTGITAPAYYEEPGLGWLRSFFVGLLTTCGITYSGQPDNDQGEALGLHGRISNAGAENIGVNQEWQGDEYVMTIQGMLRECRAMGEFMTLTRRIETRLGWKKFILTDIIENRGFAPQPLMMLYHFNFGFPLLGPNASVVAPILKTEPRNEQARQDNGVAECLSVPAPIHAYQEKVFFHDLAADDNGQTFMALLNPDIGNGQPLGVIERFNIKQLPKFTQWKMPCQGFYVMGLEPGTVTPIGRSALRKENALPMLDAQAQYQISIEIEVIDTLADFEQIRQHTARLVCKK</sequence>
<dbReference type="GO" id="GO:0030246">
    <property type="term" value="F:carbohydrate binding"/>
    <property type="evidence" value="ECO:0007669"/>
    <property type="project" value="InterPro"/>
</dbReference>
<dbReference type="Proteomes" id="UP000030700">
    <property type="component" value="Unassembled WGS sequence"/>
</dbReference>
<proteinExistence type="predicted"/>
<evidence type="ECO:0000313" key="1">
    <source>
        <dbReference type="EMBL" id="GAK52410.1"/>
    </source>
</evidence>
<protein>
    <recommendedName>
        <fullName evidence="3">DUF4432 domain-containing protein</fullName>
    </recommendedName>
</protein>
<dbReference type="Gene3D" id="2.70.98.10">
    <property type="match status" value="1"/>
</dbReference>
<organism evidence="1">
    <name type="scientific">Candidatus Moduliflexus flocculans</name>
    <dbReference type="NCBI Taxonomy" id="1499966"/>
    <lineage>
        <taxon>Bacteria</taxon>
        <taxon>Candidatus Moduliflexota</taxon>
        <taxon>Candidatus Moduliflexia</taxon>
        <taxon>Candidatus Moduliflexales</taxon>
        <taxon>Candidatus Moduliflexaceae</taxon>
    </lineage>
</organism>
<gene>
    <name evidence="1" type="ORF">U14_03661</name>
</gene>
<dbReference type="AlphaFoldDB" id="A0A081BPU4"/>
<reference evidence="1" key="1">
    <citation type="journal article" date="2015" name="PeerJ">
        <title>First genomic representation of candidate bacterial phylum KSB3 points to enhanced environmental sensing as a trigger of wastewater bulking.</title>
        <authorList>
            <person name="Sekiguchi Y."/>
            <person name="Ohashi A."/>
            <person name="Parks D.H."/>
            <person name="Yamauchi T."/>
            <person name="Tyson G.W."/>
            <person name="Hugenholtz P."/>
        </authorList>
    </citation>
    <scope>NUCLEOTIDE SEQUENCE [LARGE SCALE GENOMIC DNA]</scope>
</reference>